<evidence type="ECO:0000313" key="6">
    <source>
        <dbReference type="EMBL" id="AWV98599.1"/>
    </source>
</evidence>
<accession>A0A2Z4GBC9</accession>
<gene>
    <name evidence="6" type="ORF">DJ013_10635</name>
</gene>
<dbReference type="RefSeq" id="WP_111371792.1">
    <property type="nucleotide sequence ID" value="NZ_CP029480.1"/>
</dbReference>
<name>A0A2Z4GBC9_9BACT</name>
<keyword evidence="3 5" id="KW-1133">Transmembrane helix</keyword>
<feature type="transmembrane region" description="Helical" evidence="5">
    <location>
        <begin position="271"/>
        <end position="292"/>
    </location>
</feature>
<dbReference type="KEGG" id="als:DJ013_10635"/>
<feature type="transmembrane region" description="Helical" evidence="5">
    <location>
        <begin position="12"/>
        <end position="38"/>
    </location>
</feature>
<evidence type="ECO:0000313" key="7">
    <source>
        <dbReference type="Proteomes" id="UP000249873"/>
    </source>
</evidence>
<dbReference type="Pfam" id="PF01925">
    <property type="entry name" value="TauE"/>
    <property type="match status" value="1"/>
</dbReference>
<feature type="transmembrane region" description="Helical" evidence="5">
    <location>
        <begin position="150"/>
        <end position="167"/>
    </location>
</feature>
<dbReference type="PANTHER" id="PTHR43701:SF12">
    <property type="entry name" value="MEMBRANE TRANSPORTER PROTEIN YTNM-RELATED"/>
    <property type="match status" value="1"/>
</dbReference>
<dbReference type="Proteomes" id="UP000249873">
    <property type="component" value="Chromosome"/>
</dbReference>
<reference evidence="6 7" key="1">
    <citation type="submission" date="2018-05" db="EMBL/GenBank/DDBJ databases">
        <title>Complete genome sequence of Arcticibacterium luteifluviistationis SM1504T, a cytophagaceae bacterium isolated from Arctic surface seawater.</title>
        <authorList>
            <person name="Li Y."/>
            <person name="Qin Q.-L."/>
        </authorList>
    </citation>
    <scope>NUCLEOTIDE SEQUENCE [LARGE SCALE GENOMIC DNA]</scope>
    <source>
        <strain evidence="6 7">SM1504</strain>
    </source>
</reference>
<evidence type="ECO:0000256" key="1">
    <source>
        <dbReference type="ARBA" id="ARBA00004141"/>
    </source>
</evidence>
<feature type="transmembrane region" description="Helical" evidence="5">
    <location>
        <begin position="50"/>
        <end position="72"/>
    </location>
</feature>
<keyword evidence="2 5" id="KW-0812">Transmembrane</keyword>
<keyword evidence="7" id="KW-1185">Reference proteome</keyword>
<dbReference type="AlphaFoldDB" id="A0A2Z4GBC9"/>
<sequence>MKKLALSLSDNVRFKSIAILMVLMKVGLAAVLVYRVYVDFDAATFTLDSLFYYFVFVGFIAQLIDGALGMAYGATCSSLMMSVGVPPAYATAGVHTAKVFTAGVSGLSHIFLGNIDKNMFFRIVITGVIGSMIGAYVISEVIDGEFIKPYISGYLVFLGVMIFMKAFKAKPQIPVNKNLGILGLYGGFFDAIGGGGWGPLVTSNLLSKGNPAKQTIGTVNTAEFFVAFFSTGIFMLFVDTKAWQLIAALIIGGIFAAPLGAYLVKFIPQKILMIVVSVVVILVSLINVVGLFF</sequence>
<comment type="subcellular location">
    <subcellularLocation>
        <location evidence="5">Cell membrane</location>
        <topology evidence="5">Multi-pass membrane protein</topology>
    </subcellularLocation>
    <subcellularLocation>
        <location evidence="1">Membrane</location>
        <topology evidence="1">Multi-pass membrane protein</topology>
    </subcellularLocation>
</comment>
<organism evidence="6 7">
    <name type="scientific">Arcticibacterium luteifluviistationis</name>
    <dbReference type="NCBI Taxonomy" id="1784714"/>
    <lineage>
        <taxon>Bacteria</taxon>
        <taxon>Pseudomonadati</taxon>
        <taxon>Bacteroidota</taxon>
        <taxon>Cytophagia</taxon>
        <taxon>Cytophagales</taxon>
        <taxon>Leadbetterellaceae</taxon>
        <taxon>Arcticibacterium</taxon>
    </lineage>
</organism>
<protein>
    <recommendedName>
        <fullName evidence="5">Probable membrane transporter protein</fullName>
    </recommendedName>
</protein>
<dbReference type="InterPro" id="IPR051598">
    <property type="entry name" value="TSUP/Inactive_protease-like"/>
</dbReference>
<keyword evidence="5" id="KW-1003">Cell membrane</keyword>
<dbReference type="PANTHER" id="PTHR43701">
    <property type="entry name" value="MEMBRANE TRANSPORTER PROTEIN MJ0441-RELATED"/>
    <property type="match status" value="1"/>
</dbReference>
<dbReference type="EMBL" id="CP029480">
    <property type="protein sequence ID" value="AWV98599.1"/>
    <property type="molecule type" value="Genomic_DNA"/>
</dbReference>
<feature type="transmembrane region" description="Helical" evidence="5">
    <location>
        <begin position="179"/>
        <end position="198"/>
    </location>
</feature>
<feature type="transmembrane region" description="Helical" evidence="5">
    <location>
        <begin position="218"/>
        <end position="238"/>
    </location>
</feature>
<proteinExistence type="inferred from homology"/>
<evidence type="ECO:0000256" key="3">
    <source>
        <dbReference type="ARBA" id="ARBA00022989"/>
    </source>
</evidence>
<evidence type="ECO:0000256" key="2">
    <source>
        <dbReference type="ARBA" id="ARBA00022692"/>
    </source>
</evidence>
<feature type="transmembrane region" description="Helical" evidence="5">
    <location>
        <begin position="245"/>
        <end position="265"/>
    </location>
</feature>
<keyword evidence="4 5" id="KW-0472">Membrane</keyword>
<dbReference type="GO" id="GO:0005886">
    <property type="term" value="C:plasma membrane"/>
    <property type="evidence" value="ECO:0007669"/>
    <property type="project" value="UniProtKB-SubCell"/>
</dbReference>
<evidence type="ECO:0000256" key="4">
    <source>
        <dbReference type="ARBA" id="ARBA00023136"/>
    </source>
</evidence>
<feature type="transmembrane region" description="Helical" evidence="5">
    <location>
        <begin position="119"/>
        <end position="138"/>
    </location>
</feature>
<evidence type="ECO:0000256" key="5">
    <source>
        <dbReference type="RuleBase" id="RU363041"/>
    </source>
</evidence>
<dbReference type="OrthoDB" id="45564at2"/>
<dbReference type="InterPro" id="IPR002781">
    <property type="entry name" value="TM_pro_TauE-like"/>
</dbReference>
<comment type="similarity">
    <text evidence="5">Belongs to the 4-toluene sulfonate uptake permease (TSUP) (TC 2.A.102) family.</text>
</comment>